<comment type="caution">
    <text evidence="2">The sequence shown here is derived from an EMBL/GenBank/DDBJ whole genome shotgun (WGS) entry which is preliminary data.</text>
</comment>
<evidence type="ECO:0000256" key="1">
    <source>
        <dbReference type="SAM" id="MobiDB-lite"/>
    </source>
</evidence>
<feature type="region of interest" description="Disordered" evidence="1">
    <location>
        <begin position="159"/>
        <end position="194"/>
    </location>
</feature>
<dbReference type="Gramene" id="mRNA:HanXRQr2_Chr07g0288321">
    <property type="protein sequence ID" value="CDS:HanXRQr2_Chr07g0288321.1"/>
    <property type="gene ID" value="HanXRQr2_Chr07g0288321"/>
</dbReference>
<sequence length="400" mass="43591">MNVAPAQAAAVVGGVKGKRTESSGAKGSDSKIILYGSEHLSMEDEGVNVEDEGDGDDVEARPQVSLKRGRTTSSKADPNPKTLKKKKLDFKTITLEDDEDDQATGFSTAGCLLENLDAHLHGGRTPRDQPVNLPTSPLSFGGPTTKVIEDIHMLDPLSFKKIEPSPSGKPTAGVTSNVSRPSPQPIDGGDSASSSPLWYETEAIFICRELDSGDAVDVDSAHALEKYIPDWSLANKDKIMDALSAKMALFHLGTPAEHAYYQKMSGPELGNALMLNQAQSNSLVVETYKRWVESESNCRRFERKIASLKNEDNVRSKTKQELSSFRSQVDRLKEQVLKAKEVSKSSLALAAAAHEARDKALQDLEALKLKFGNLEKKLSDVEGRSKQEMKEMQTRSSSSD</sequence>
<feature type="region of interest" description="Disordered" evidence="1">
    <location>
        <begin position="381"/>
        <end position="400"/>
    </location>
</feature>
<organism evidence="2 3">
    <name type="scientific">Helianthus annuus</name>
    <name type="common">Common sunflower</name>
    <dbReference type="NCBI Taxonomy" id="4232"/>
    <lineage>
        <taxon>Eukaryota</taxon>
        <taxon>Viridiplantae</taxon>
        <taxon>Streptophyta</taxon>
        <taxon>Embryophyta</taxon>
        <taxon>Tracheophyta</taxon>
        <taxon>Spermatophyta</taxon>
        <taxon>Magnoliopsida</taxon>
        <taxon>eudicotyledons</taxon>
        <taxon>Gunneridae</taxon>
        <taxon>Pentapetalae</taxon>
        <taxon>asterids</taxon>
        <taxon>campanulids</taxon>
        <taxon>Asterales</taxon>
        <taxon>Asteraceae</taxon>
        <taxon>Asteroideae</taxon>
        <taxon>Heliantheae alliance</taxon>
        <taxon>Heliantheae</taxon>
        <taxon>Helianthus</taxon>
    </lineage>
</organism>
<keyword evidence="3" id="KW-1185">Reference proteome</keyword>
<dbReference type="EMBL" id="MNCJ02000322">
    <property type="protein sequence ID" value="KAF5798066.1"/>
    <property type="molecule type" value="Genomic_DNA"/>
</dbReference>
<reference evidence="2" key="1">
    <citation type="journal article" date="2017" name="Nature">
        <title>The sunflower genome provides insights into oil metabolism, flowering and Asterid evolution.</title>
        <authorList>
            <person name="Badouin H."/>
            <person name="Gouzy J."/>
            <person name="Grassa C.J."/>
            <person name="Murat F."/>
            <person name="Staton S.E."/>
            <person name="Cottret L."/>
            <person name="Lelandais-Briere C."/>
            <person name="Owens G.L."/>
            <person name="Carrere S."/>
            <person name="Mayjonade B."/>
            <person name="Legrand L."/>
            <person name="Gill N."/>
            <person name="Kane N.C."/>
            <person name="Bowers J.E."/>
            <person name="Hubner S."/>
            <person name="Bellec A."/>
            <person name="Berard A."/>
            <person name="Berges H."/>
            <person name="Blanchet N."/>
            <person name="Boniface M.C."/>
            <person name="Brunel D."/>
            <person name="Catrice O."/>
            <person name="Chaidir N."/>
            <person name="Claudel C."/>
            <person name="Donnadieu C."/>
            <person name="Faraut T."/>
            <person name="Fievet G."/>
            <person name="Helmstetter N."/>
            <person name="King M."/>
            <person name="Knapp S.J."/>
            <person name="Lai Z."/>
            <person name="Le Paslier M.C."/>
            <person name="Lippi Y."/>
            <person name="Lorenzon L."/>
            <person name="Mandel J.R."/>
            <person name="Marage G."/>
            <person name="Marchand G."/>
            <person name="Marquand E."/>
            <person name="Bret-Mestries E."/>
            <person name="Morien E."/>
            <person name="Nambeesan S."/>
            <person name="Nguyen T."/>
            <person name="Pegot-Espagnet P."/>
            <person name="Pouilly N."/>
            <person name="Raftis F."/>
            <person name="Sallet E."/>
            <person name="Schiex T."/>
            <person name="Thomas J."/>
            <person name="Vandecasteele C."/>
            <person name="Vares D."/>
            <person name="Vear F."/>
            <person name="Vautrin S."/>
            <person name="Crespi M."/>
            <person name="Mangin B."/>
            <person name="Burke J.M."/>
            <person name="Salse J."/>
            <person name="Munos S."/>
            <person name="Vincourt P."/>
            <person name="Rieseberg L.H."/>
            <person name="Langlade N.B."/>
        </authorList>
    </citation>
    <scope>NUCLEOTIDE SEQUENCE</scope>
    <source>
        <tissue evidence="2">Leaves</tissue>
    </source>
</reference>
<name>A0A9K3NFC4_HELAN</name>
<evidence type="ECO:0000313" key="3">
    <source>
        <dbReference type="Proteomes" id="UP000215914"/>
    </source>
</evidence>
<reference evidence="2" key="2">
    <citation type="submission" date="2020-06" db="EMBL/GenBank/DDBJ databases">
        <title>Helianthus annuus Genome sequencing and assembly Release 2.</title>
        <authorList>
            <person name="Gouzy J."/>
            <person name="Langlade N."/>
            <person name="Munos S."/>
        </authorList>
    </citation>
    <scope>NUCLEOTIDE SEQUENCE</scope>
    <source>
        <tissue evidence="2">Leaves</tissue>
    </source>
</reference>
<evidence type="ECO:0000313" key="2">
    <source>
        <dbReference type="EMBL" id="KAF5798066.1"/>
    </source>
</evidence>
<gene>
    <name evidence="2" type="ORF">HanXRQr2_Chr07g0288321</name>
</gene>
<protein>
    <submittedName>
        <fullName evidence="2">Uncharacterized protein</fullName>
    </submittedName>
</protein>
<feature type="compositionally biased region" description="Basic and acidic residues" evidence="1">
    <location>
        <begin position="381"/>
        <end position="393"/>
    </location>
</feature>
<feature type="compositionally biased region" description="Acidic residues" evidence="1">
    <location>
        <begin position="43"/>
        <end position="57"/>
    </location>
</feature>
<dbReference type="AlphaFoldDB" id="A0A9K3NFC4"/>
<feature type="region of interest" description="Disordered" evidence="1">
    <location>
        <begin position="1"/>
        <end position="83"/>
    </location>
</feature>
<accession>A0A9K3NFC4</accession>
<dbReference type="Proteomes" id="UP000215914">
    <property type="component" value="Unassembled WGS sequence"/>
</dbReference>
<proteinExistence type="predicted"/>